<evidence type="ECO:0000313" key="10">
    <source>
        <dbReference type="EMBL" id="PIP73626.1"/>
    </source>
</evidence>
<evidence type="ECO:0000313" key="11">
    <source>
        <dbReference type="Proteomes" id="UP000230638"/>
    </source>
</evidence>
<dbReference type="PANTHER" id="PTHR46173">
    <property type="entry name" value="CCA TRNA NUCLEOTIDYLTRANSFERASE 1, MITOCHONDRIAL"/>
    <property type="match status" value="1"/>
</dbReference>
<dbReference type="PANTHER" id="PTHR46173:SF1">
    <property type="entry name" value="CCA TRNA NUCLEOTIDYLTRANSFERASE 1, MITOCHONDRIAL"/>
    <property type="match status" value="1"/>
</dbReference>
<sequence length="540" mass="62023">MDTIENFKIPKEVTHVTKTLQNSGFEAYLVGGCVRELLRGEEPKDWDITTNAHPEDIIKLFEDTFYENDYGTVGIVVKELVENGKLNVAHETGQTVSQETDKIIATHETDTVTAEEDEEDDFLAPGEYTKEKSAVIEVTPYRLEAKYTDSRHPDEVVFSQSLGDDLKRRDFTMNAIAYDQHKGQSVDPYQGHHDITDKIIRAVGEPVDRFEEDTLRILRAVRFAAELGFTIEHSTREAIKLFAHKLKNVSIERIRDEFTKIVMSDTPMSGIMMANELGVLEHIIPELEEGIHIEQNHAHSFDVWSHNLRTLQHAANKKWPLKVRLAALLHDISKPVTRQWSEKNKDWTFYGHDVVGGRTAKKILTRLKYPKKLIEEASLLVRYHLFFSDTEVITHSAVRRIVRHVGKENIWDLMRVRACDRIGTGRPKEQPYRLRKYHAMIEEVMRDPLSVGALKITGNRIMEITKSKPGPRIGWMLHAFLEEVLEDPAKNTAEYLEKRAGELSPLPDSELSVLGVKGKTAKEQIEEEEISKIRKKHWVK</sequence>
<comment type="cofactor">
    <cofactor evidence="1">
        <name>Mg(2+)</name>
        <dbReference type="ChEBI" id="CHEBI:18420"/>
    </cofactor>
</comment>
<dbReference type="InterPro" id="IPR003607">
    <property type="entry name" value="HD/PDEase_dom"/>
</dbReference>
<dbReference type="GO" id="GO:0008033">
    <property type="term" value="P:tRNA processing"/>
    <property type="evidence" value="ECO:0007669"/>
    <property type="project" value="UniProtKB-KW"/>
</dbReference>
<dbReference type="InterPro" id="IPR032828">
    <property type="entry name" value="PolyA_RNA-bd"/>
</dbReference>
<name>A0A2H0CUT7_9BACT</name>
<dbReference type="Proteomes" id="UP000230638">
    <property type="component" value="Unassembled WGS sequence"/>
</dbReference>
<keyword evidence="3" id="KW-0819">tRNA processing</keyword>
<evidence type="ECO:0000256" key="2">
    <source>
        <dbReference type="ARBA" id="ARBA00022679"/>
    </source>
</evidence>
<keyword evidence="4" id="KW-0548">Nucleotidyltransferase</keyword>
<dbReference type="GO" id="GO:0016779">
    <property type="term" value="F:nucleotidyltransferase activity"/>
    <property type="evidence" value="ECO:0007669"/>
    <property type="project" value="UniProtKB-KW"/>
</dbReference>
<keyword evidence="2 8" id="KW-0808">Transferase</keyword>
<dbReference type="PROSITE" id="PS51831">
    <property type="entry name" value="HD"/>
    <property type="match status" value="1"/>
</dbReference>
<dbReference type="SUPFAM" id="SSF81891">
    <property type="entry name" value="Poly A polymerase C-terminal region-like"/>
    <property type="match status" value="1"/>
</dbReference>
<accession>A0A2H0CUT7</accession>
<keyword evidence="7" id="KW-0460">Magnesium</keyword>
<comment type="caution">
    <text evidence="10">The sequence shown here is derived from an EMBL/GenBank/DDBJ whole genome shotgun (WGS) entry which is preliminary data.</text>
</comment>
<keyword evidence="8" id="KW-0694">RNA-binding</keyword>
<dbReference type="Gene3D" id="1.10.3090.10">
    <property type="entry name" value="cca-adding enzyme, domain 2"/>
    <property type="match status" value="1"/>
</dbReference>
<dbReference type="InterPro" id="IPR006674">
    <property type="entry name" value="HD_domain"/>
</dbReference>
<dbReference type="InterPro" id="IPR002646">
    <property type="entry name" value="PolA_pol_head_dom"/>
</dbReference>
<evidence type="ECO:0000256" key="1">
    <source>
        <dbReference type="ARBA" id="ARBA00001946"/>
    </source>
</evidence>
<proteinExistence type="inferred from homology"/>
<dbReference type="AlphaFoldDB" id="A0A2H0CUT7"/>
<dbReference type="NCBIfam" id="TIGR00277">
    <property type="entry name" value="HDIG"/>
    <property type="match status" value="1"/>
</dbReference>
<dbReference type="Gene3D" id="1.10.246.80">
    <property type="match status" value="1"/>
</dbReference>
<keyword evidence="5" id="KW-0479">Metal-binding</keyword>
<evidence type="ECO:0000256" key="7">
    <source>
        <dbReference type="ARBA" id="ARBA00022842"/>
    </source>
</evidence>
<evidence type="ECO:0000256" key="5">
    <source>
        <dbReference type="ARBA" id="ARBA00022723"/>
    </source>
</evidence>
<dbReference type="GO" id="GO:0000049">
    <property type="term" value="F:tRNA binding"/>
    <property type="evidence" value="ECO:0007669"/>
    <property type="project" value="TreeGrafter"/>
</dbReference>
<dbReference type="InterPro" id="IPR050264">
    <property type="entry name" value="Bact_CCA-adding_enz_type3_sf"/>
</dbReference>
<evidence type="ECO:0000256" key="8">
    <source>
        <dbReference type="RuleBase" id="RU003953"/>
    </source>
</evidence>
<evidence type="ECO:0000256" key="4">
    <source>
        <dbReference type="ARBA" id="ARBA00022695"/>
    </source>
</evidence>
<protein>
    <recommendedName>
        <fullName evidence="9">HD domain-containing protein</fullName>
    </recommendedName>
</protein>
<evidence type="ECO:0000259" key="9">
    <source>
        <dbReference type="PROSITE" id="PS51831"/>
    </source>
</evidence>
<dbReference type="CDD" id="cd00077">
    <property type="entry name" value="HDc"/>
    <property type="match status" value="1"/>
</dbReference>
<dbReference type="InterPro" id="IPR006675">
    <property type="entry name" value="HDIG_dom"/>
</dbReference>
<evidence type="ECO:0000256" key="3">
    <source>
        <dbReference type="ARBA" id="ARBA00022694"/>
    </source>
</evidence>
<dbReference type="Pfam" id="PF01743">
    <property type="entry name" value="PolyA_pol"/>
    <property type="match status" value="2"/>
</dbReference>
<keyword evidence="6" id="KW-0547">Nucleotide-binding</keyword>
<reference evidence="10 11" key="1">
    <citation type="submission" date="2017-09" db="EMBL/GenBank/DDBJ databases">
        <title>Depth-based differentiation of microbial function through sediment-hosted aquifers and enrichment of novel symbionts in the deep terrestrial subsurface.</title>
        <authorList>
            <person name="Probst A.J."/>
            <person name="Ladd B."/>
            <person name="Jarett J.K."/>
            <person name="Geller-Mcgrath D.E."/>
            <person name="Sieber C.M."/>
            <person name="Emerson J.B."/>
            <person name="Anantharaman K."/>
            <person name="Thomas B.C."/>
            <person name="Malmstrom R."/>
            <person name="Stieglmeier M."/>
            <person name="Klingl A."/>
            <person name="Woyke T."/>
            <person name="Ryan C.M."/>
            <person name="Banfield J.F."/>
        </authorList>
    </citation>
    <scope>NUCLEOTIDE SEQUENCE [LARGE SCALE GENOMIC DNA]</scope>
    <source>
        <strain evidence="10">CG22_combo_CG10-13_8_21_14_all_47_15</strain>
    </source>
</reference>
<organism evidence="10 11">
    <name type="scientific">Candidatus Lloydbacteria bacterium CG22_combo_CG10-13_8_21_14_all_47_15</name>
    <dbReference type="NCBI Taxonomy" id="1974635"/>
    <lineage>
        <taxon>Bacteria</taxon>
        <taxon>Candidatus Lloydiibacteriota</taxon>
    </lineage>
</organism>
<dbReference type="SUPFAM" id="SSF81301">
    <property type="entry name" value="Nucleotidyltransferase"/>
    <property type="match status" value="1"/>
</dbReference>
<gene>
    <name evidence="10" type="ORF">COW88_01275</name>
</gene>
<dbReference type="EMBL" id="PCTL01000014">
    <property type="protein sequence ID" value="PIP73626.1"/>
    <property type="molecule type" value="Genomic_DNA"/>
</dbReference>
<dbReference type="GO" id="GO:0046872">
    <property type="term" value="F:metal ion binding"/>
    <property type="evidence" value="ECO:0007669"/>
    <property type="project" value="UniProtKB-KW"/>
</dbReference>
<dbReference type="Pfam" id="PF01966">
    <property type="entry name" value="HD"/>
    <property type="match status" value="1"/>
</dbReference>
<dbReference type="Gene3D" id="3.30.460.10">
    <property type="entry name" value="Beta Polymerase, domain 2"/>
    <property type="match status" value="1"/>
</dbReference>
<comment type="similarity">
    <text evidence="8">Belongs to the tRNA nucleotidyltransferase/poly(A) polymerase family.</text>
</comment>
<dbReference type="CDD" id="cd05398">
    <property type="entry name" value="NT_ClassII-CCAase"/>
    <property type="match status" value="1"/>
</dbReference>
<feature type="domain" description="HD" evidence="9">
    <location>
        <begin position="303"/>
        <end position="411"/>
    </location>
</feature>
<evidence type="ECO:0000256" key="6">
    <source>
        <dbReference type="ARBA" id="ARBA00022741"/>
    </source>
</evidence>
<dbReference type="InterPro" id="IPR043519">
    <property type="entry name" value="NT_sf"/>
</dbReference>
<dbReference type="Pfam" id="PF12627">
    <property type="entry name" value="PolyA_pol_RNAbd"/>
    <property type="match status" value="1"/>
</dbReference>
<dbReference type="GO" id="GO:0000166">
    <property type="term" value="F:nucleotide binding"/>
    <property type="evidence" value="ECO:0007669"/>
    <property type="project" value="UniProtKB-KW"/>
</dbReference>